<sequence length="165" mass="18997">MKRLILWFSFCLCIGAVAGAYLYVQTQGVSTAQGVTGTVNAEELRAYEKDGKNPFGGEISGPELTDKEYQEYIHGMSHQKVKADEKWTFFEIHSLRISWLLEHLETNDLTHKHVYKQILMKWADEDFSNAVADHNTIWEMQRGTIGKAKRLLTPEEEAEYIKENN</sequence>
<keyword evidence="2" id="KW-1185">Reference proteome</keyword>
<dbReference type="InterPro" id="IPR046208">
    <property type="entry name" value="DUF6241"/>
</dbReference>
<reference evidence="2" key="1">
    <citation type="submission" date="2016-10" db="EMBL/GenBank/DDBJ databases">
        <authorList>
            <person name="Varghese N."/>
            <person name="Submissions S."/>
        </authorList>
    </citation>
    <scope>NUCLEOTIDE SEQUENCE [LARGE SCALE GENOMIC DNA]</scope>
    <source>
        <strain evidence="2">CGMCC 1.3703</strain>
    </source>
</reference>
<gene>
    <name evidence="1" type="ORF">SAMN05421677_11793</name>
</gene>
<evidence type="ECO:0000313" key="2">
    <source>
        <dbReference type="Proteomes" id="UP000198860"/>
    </source>
</evidence>
<organism evidence="1 2">
    <name type="scientific">Halobacillus aidingensis</name>
    <dbReference type="NCBI Taxonomy" id="240303"/>
    <lineage>
        <taxon>Bacteria</taxon>
        <taxon>Bacillati</taxon>
        <taxon>Bacillota</taxon>
        <taxon>Bacilli</taxon>
        <taxon>Bacillales</taxon>
        <taxon>Bacillaceae</taxon>
        <taxon>Halobacillus</taxon>
    </lineage>
</organism>
<dbReference type="OrthoDB" id="1932566at2"/>
<dbReference type="RefSeq" id="WP_089653908.1">
    <property type="nucleotide sequence ID" value="NZ_FNIZ01000017.1"/>
</dbReference>
<protein>
    <submittedName>
        <fullName evidence="1">Uncharacterized protein</fullName>
    </submittedName>
</protein>
<dbReference type="Proteomes" id="UP000198860">
    <property type="component" value="Unassembled WGS sequence"/>
</dbReference>
<dbReference type="STRING" id="240303.SAMN05421677_11793"/>
<accession>A0A1H0SBC4</accession>
<dbReference type="AlphaFoldDB" id="A0A1H0SBC4"/>
<evidence type="ECO:0000313" key="1">
    <source>
        <dbReference type="EMBL" id="SDP38809.1"/>
    </source>
</evidence>
<dbReference type="Pfam" id="PF19754">
    <property type="entry name" value="DUF6241"/>
    <property type="match status" value="1"/>
</dbReference>
<name>A0A1H0SBC4_HALAD</name>
<proteinExistence type="predicted"/>
<dbReference type="EMBL" id="FNIZ01000017">
    <property type="protein sequence ID" value="SDP38809.1"/>
    <property type="molecule type" value="Genomic_DNA"/>
</dbReference>